<protein>
    <recommendedName>
        <fullName evidence="3">UDENN domain-containing protein</fullName>
    </recommendedName>
</protein>
<feature type="compositionally biased region" description="Acidic residues" evidence="2">
    <location>
        <begin position="814"/>
        <end position="823"/>
    </location>
</feature>
<dbReference type="PROSITE" id="PS50211">
    <property type="entry name" value="DENN"/>
    <property type="match status" value="1"/>
</dbReference>
<feature type="compositionally biased region" description="Polar residues" evidence="2">
    <location>
        <begin position="40"/>
        <end position="66"/>
    </location>
</feature>
<feature type="compositionally biased region" description="Acidic residues" evidence="2">
    <location>
        <begin position="28"/>
        <end position="37"/>
    </location>
</feature>
<keyword evidence="5" id="KW-1185">Reference proteome</keyword>
<dbReference type="PANTHER" id="PTHR31017:SF1">
    <property type="entry name" value="LATE SECRETORY PATHWAY PROTEIN AVL9 HOMOLOG"/>
    <property type="match status" value="1"/>
</dbReference>
<feature type="compositionally biased region" description="Pro residues" evidence="2">
    <location>
        <begin position="686"/>
        <end position="695"/>
    </location>
</feature>
<dbReference type="PANTHER" id="PTHR31017">
    <property type="entry name" value="LATE SECRETORY PATHWAY PROTEIN AVL9-RELATED"/>
    <property type="match status" value="1"/>
</dbReference>
<feature type="region of interest" description="Disordered" evidence="2">
    <location>
        <begin position="22"/>
        <end position="129"/>
    </location>
</feature>
<evidence type="ECO:0000313" key="4">
    <source>
        <dbReference type="EMBL" id="THH14534.1"/>
    </source>
</evidence>
<accession>A0A4S4LQD9</accession>
<sequence>MAALEADPNSTNSHFIIDSNALRYNDNDDHDLDDDADTASARSISLSSPAASPRHSTFPSAQTTSFSKRESRPYTVSTDHSSDPDDASDYTRPSSVTSAAPSTYTYDDVKPSAHTTYPPPPPSAGRASVASFATSASSYSKKARPESMLLQPPSGPLVLGIALVDFNHQVGPRIEFSKGAVFEDEEIAKILPFLALPDGAHLTIEDYSYFHLVPSSPNPSTIFGISCNRQIATSTLLVKEPDMTRSTVQKAVVVLASKPVFGPIRDRLGVVTMALFEQRDFTETDILVDFYESLERSLRSQLTESGLYMGTSLRELVHEFRQKTLILVKALILQKKIMFYGHPVERLCTFQYSLISLVPGLLQTLDDCGSPPLASRAPSLSRPTSLRTSDRKSLLAYLGLPLDLFGQDAFFQPYLPLQQIELVKSQTKSFLCGSTNSIVTQQKDVELLVNIETGVLEFRDPRLERAVGLTAADRKWMDEIVRDVNESWDDDGKGRGMQRFKGSDDYLRIKVSDLILVIMIAADDGASNQFEEYISAALASVKYGDFLAKGEGSGVLITPGSGGDPSVMEDFNQVWIAEFKRTNAFQVWQRVTDPMLFDIIEPRHPCNEKPSAIADISLRLAEGIQDLKLDQQLAPTREAISRTFTAGSTGFFKAVEGVRGRWIQRSASSTSASASTSSIEGGPMDVSPPLPPPTSPKKDDSPARPPSISVAAVEAKERIGSWGAGIGSFFASRAARLSKPVESPPAPALPPKDGTREVGPTVHVDAPAPMSVGAVIAAPSAPVAPTAPAAVPEVAAVMAAAAGSALLESFKQEEDQDQEEEKEKEETPIVLEETEGQRKSLEVTKDEDGPKAAEEEDSGSEAEDNPYGAVVEDKALAHAVEDVHGDSSEDALKDSAEEVDNDRHVHAQARGSDASGYSTPRSVALSLESRGDQEYEPFGVAL</sequence>
<feature type="region of interest" description="Disordered" evidence="2">
    <location>
        <begin position="664"/>
        <end position="707"/>
    </location>
</feature>
<feature type="domain" description="UDENN" evidence="3">
    <location>
        <begin position="159"/>
        <end position="606"/>
    </location>
</feature>
<evidence type="ECO:0000256" key="2">
    <source>
        <dbReference type="SAM" id="MobiDB-lite"/>
    </source>
</evidence>
<feature type="compositionally biased region" description="Low complexity" evidence="2">
    <location>
        <begin position="666"/>
        <end position="685"/>
    </location>
</feature>
<dbReference type="OrthoDB" id="26278at2759"/>
<comment type="caution">
    <text evidence="4">The sequence shown here is derived from an EMBL/GenBank/DDBJ whole genome shotgun (WGS) entry which is preliminary data.</text>
</comment>
<dbReference type="InterPro" id="IPR051731">
    <property type="entry name" value="DENND11/AVL9_GEFs"/>
</dbReference>
<comment type="similarity">
    <text evidence="1">Belongs to the AVL9 family.</text>
</comment>
<dbReference type="AlphaFoldDB" id="A0A4S4LQD9"/>
<reference evidence="4 5" key="1">
    <citation type="submission" date="2019-02" db="EMBL/GenBank/DDBJ databases">
        <title>Genome sequencing of the rare red list fungi Bondarzewia mesenterica.</title>
        <authorList>
            <person name="Buettner E."/>
            <person name="Kellner H."/>
        </authorList>
    </citation>
    <scope>NUCLEOTIDE SEQUENCE [LARGE SCALE GENOMIC DNA]</scope>
    <source>
        <strain evidence="4 5">DSM 108281</strain>
    </source>
</reference>
<feature type="compositionally biased region" description="Polar residues" evidence="2">
    <location>
        <begin position="91"/>
        <end position="105"/>
    </location>
</feature>
<feature type="compositionally biased region" description="Basic and acidic residues" evidence="2">
    <location>
        <begin position="835"/>
        <end position="853"/>
    </location>
</feature>
<evidence type="ECO:0000313" key="5">
    <source>
        <dbReference type="Proteomes" id="UP000310158"/>
    </source>
</evidence>
<gene>
    <name evidence="4" type="ORF">EW146_g5804</name>
</gene>
<dbReference type="GO" id="GO:0005737">
    <property type="term" value="C:cytoplasm"/>
    <property type="evidence" value="ECO:0007669"/>
    <property type="project" value="TreeGrafter"/>
</dbReference>
<proteinExistence type="inferred from homology"/>
<dbReference type="InterPro" id="IPR037516">
    <property type="entry name" value="Tripartite_DENN"/>
</dbReference>
<evidence type="ECO:0000256" key="1">
    <source>
        <dbReference type="ARBA" id="ARBA00038178"/>
    </source>
</evidence>
<evidence type="ECO:0000259" key="3">
    <source>
        <dbReference type="PROSITE" id="PS50211"/>
    </source>
</evidence>
<feature type="region of interest" description="Disordered" evidence="2">
    <location>
        <begin position="808"/>
        <end position="870"/>
    </location>
</feature>
<organism evidence="4 5">
    <name type="scientific">Bondarzewia mesenterica</name>
    <dbReference type="NCBI Taxonomy" id="1095465"/>
    <lineage>
        <taxon>Eukaryota</taxon>
        <taxon>Fungi</taxon>
        <taxon>Dikarya</taxon>
        <taxon>Basidiomycota</taxon>
        <taxon>Agaricomycotina</taxon>
        <taxon>Agaricomycetes</taxon>
        <taxon>Russulales</taxon>
        <taxon>Bondarzewiaceae</taxon>
        <taxon>Bondarzewia</taxon>
    </lineage>
</organism>
<dbReference type="InterPro" id="IPR018307">
    <property type="entry name" value="ABL9/DENND6_dom"/>
</dbReference>
<dbReference type="EMBL" id="SGPL01000270">
    <property type="protein sequence ID" value="THH14534.1"/>
    <property type="molecule type" value="Genomic_DNA"/>
</dbReference>
<feature type="region of interest" description="Disordered" evidence="2">
    <location>
        <begin position="882"/>
        <end position="942"/>
    </location>
</feature>
<dbReference type="Proteomes" id="UP000310158">
    <property type="component" value="Unassembled WGS sequence"/>
</dbReference>
<name>A0A4S4LQD9_9AGAM</name>
<dbReference type="Pfam" id="PF09794">
    <property type="entry name" value="Avl9"/>
    <property type="match status" value="1"/>
</dbReference>
<feature type="compositionally biased region" description="Basic and acidic residues" evidence="2">
    <location>
        <begin position="882"/>
        <end position="905"/>
    </location>
</feature>
<feature type="compositionally biased region" description="Acidic residues" evidence="2">
    <location>
        <begin position="854"/>
        <end position="864"/>
    </location>
</feature>